<evidence type="ECO:0000256" key="4">
    <source>
        <dbReference type="ARBA" id="ARBA00023200"/>
    </source>
</evidence>
<evidence type="ECO:0000256" key="2">
    <source>
        <dbReference type="ARBA" id="ARBA00004328"/>
    </source>
</evidence>
<organism evidence="7">
    <name type="scientific">Dongbei arctic lamprey calicivirus 1</name>
    <dbReference type="NCBI Taxonomy" id="2116166"/>
    <lineage>
        <taxon>Viruses</taxon>
        <taxon>Riboviria</taxon>
        <taxon>Orthornavirae</taxon>
        <taxon>Pisuviricota</taxon>
        <taxon>Pisoniviricetes</taxon>
        <taxon>Picornavirales</taxon>
        <taxon>Caliciviridae</taxon>
    </lineage>
</organism>
<dbReference type="InterPro" id="IPR004005">
    <property type="entry name" value="Calicivirus_coat"/>
</dbReference>
<proteinExistence type="predicted"/>
<accession>A0A2P1GN17</accession>
<evidence type="ECO:0000256" key="3">
    <source>
        <dbReference type="ARBA" id="ARBA00022844"/>
    </source>
</evidence>
<keyword evidence="4" id="KW-1035">Host cytoplasm</keyword>
<sequence length="588" mass="62552">MEMKSVKPPSSSTPAAHREAPSAGGTPSMLPSDASIGDGPAPVLDDLIIAPTPGMEGSGGTTGSVNVMDPAMRMTFVAAPAGHFTITTTQPPGTVLYSAKVEPGLNLWTSFLAQIYNSWAGGFDVQVILAANSFCSGKIVAMYLPPGVDPDAIHGDSYTAFRHFIMDVREVGQMTFTLQDVRAMLWHYTGDTSLNGNGGTFQLRVLNSLRGPSADVYAVAGRIMTRPAENFDFAFLVPPASKPETAMVDTFWMDHLKISVPGSPLGRTGRKITSMVARGKSVQAVEDCHYGVVKMDGSLLQMGYGDGMPGSSSFYVKAMTTANSTSPHNWIGVIVDSNGDLLGEMGADGVWKRPKELLDFQRAPVAINAATTGVNSGLVCLLSNHDGNSPPTVVQTVGKYIELVQVNTQQYKGYMVQMQSSLQTPTVVGTLMHVNVPLESFKPAELMKTGAVFKVPHSGESLVNFVVQTPGCLLHFGYQPQVLAEGLAAGRLSHVAPGMAALFVIYDEVEHTGVGMVKMYSSGIMTTARVPNDTVYTNEISLRFLALAPAATPPTMSGVKPAGFRGEIGSPARKKTRRMEPLQTGVLE</sequence>
<keyword evidence="3" id="KW-0946">Virion</keyword>
<feature type="region of interest" description="Disordered" evidence="5">
    <location>
        <begin position="558"/>
        <end position="588"/>
    </location>
</feature>
<dbReference type="InterPro" id="IPR033703">
    <property type="entry name" value="Rhv-like"/>
</dbReference>
<evidence type="ECO:0000259" key="6">
    <source>
        <dbReference type="Pfam" id="PF00915"/>
    </source>
</evidence>
<dbReference type="Pfam" id="PF00915">
    <property type="entry name" value="Calici_coat"/>
    <property type="match status" value="1"/>
</dbReference>
<evidence type="ECO:0000256" key="1">
    <source>
        <dbReference type="ARBA" id="ARBA00004192"/>
    </source>
</evidence>
<feature type="domain" description="Calicivirus coat protein" evidence="6">
    <location>
        <begin position="44"/>
        <end position="284"/>
    </location>
</feature>
<name>A0A2P1GN17_9CALI</name>
<dbReference type="EMBL" id="MG599967">
    <property type="protein sequence ID" value="AVM87209.1"/>
    <property type="molecule type" value="Genomic_RNA"/>
</dbReference>
<dbReference type="GO" id="GO:0030430">
    <property type="term" value="C:host cell cytoplasm"/>
    <property type="evidence" value="ECO:0007669"/>
    <property type="project" value="UniProtKB-SubCell"/>
</dbReference>
<comment type="subcellular location">
    <subcellularLocation>
        <location evidence="1">Host cytoplasm</location>
    </subcellularLocation>
    <subcellularLocation>
        <location evidence="2">Virion</location>
    </subcellularLocation>
</comment>
<dbReference type="SUPFAM" id="SSF88633">
    <property type="entry name" value="Positive stranded ssRNA viruses"/>
    <property type="match status" value="1"/>
</dbReference>
<evidence type="ECO:0000256" key="5">
    <source>
        <dbReference type="SAM" id="MobiDB-lite"/>
    </source>
</evidence>
<dbReference type="GO" id="GO:0044423">
    <property type="term" value="C:virion component"/>
    <property type="evidence" value="ECO:0007669"/>
    <property type="project" value="UniProtKB-KW"/>
</dbReference>
<dbReference type="Gene3D" id="2.60.120.20">
    <property type="match status" value="1"/>
</dbReference>
<dbReference type="CDD" id="cd00205">
    <property type="entry name" value="rhv_like"/>
    <property type="match status" value="1"/>
</dbReference>
<reference evidence="7" key="1">
    <citation type="journal article" date="2018" name="Nature">
        <title>The evolutionary history of vertebrate RNA viruses.</title>
        <authorList>
            <person name="Shi M."/>
            <person name="Lin X.D."/>
            <person name="Chen X."/>
            <person name="Tian J.H."/>
            <person name="Chen L.J."/>
            <person name="Li K."/>
            <person name="Wang W."/>
            <person name="Eden J.S."/>
            <person name="Shen J.J."/>
            <person name="Liu L."/>
            <person name="Holmes E.C."/>
            <person name="Zhang Y.Z."/>
        </authorList>
    </citation>
    <scope>NUCLEOTIDE SEQUENCE</scope>
    <source>
        <strain evidence="7">QSMC956</strain>
    </source>
</reference>
<dbReference type="InterPro" id="IPR029053">
    <property type="entry name" value="Viral_coat"/>
</dbReference>
<feature type="region of interest" description="Disordered" evidence="5">
    <location>
        <begin position="1"/>
        <end position="36"/>
    </location>
</feature>
<protein>
    <recommendedName>
        <fullName evidence="6">Calicivirus coat protein domain-containing protein</fullName>
    </recommendedName>
</protein>
<evidence type="ECO:0000313" key="7">
    <source>
        <dbReference type="EMBL" id="AVM87209.1"/>
    </source>
</evidence>